<dbReference type="PANTHER" id="PTHR47506">
    <property type="entry name" value="TRANSCRIPTIONAL REGULATORY PROTEIN"/>
    <property type="match status" value="1"/>
</dbReference>
<dbReference type="InterPro" id="IPR009057">
    <property type="entry name" value="Homeodomain-like_sf"/>
</dbReference>
<name>A0ABS5A916_9PSEU</name>
<gene>
    <name evidence="6" type="ORF">JOF53_001956</name>
</gene>
<evidence type="ECO:0000256" key="4">
    <source>
        <dbReference type="PROSITE-ProRule" id="PRU00335"/>
    </source>
</evidence>
<dbReference type="RefSeq" id="WP_086789858.1">
    <property type="nucleotide sequence ID" value="NZ_JAGIOO010000001.1"/>
</dbReference>
<evidence type="ECO:0000256" key="2">
    <source>
        <dbReference type="ARBA" id="ARBA00023125"/>
    </source>
</evidence>
<evidence type="ECO:0000313" key="7">
    <source>
        <dbReference type="Proteomes" id="UP001519363"/>
    </source>
</evidence>
<dbReference type="InterPro" id="IPR011075">
    <property type="entry name" value="TetR_C"/>
</dbReference>
<dbReference type="SUPFAM" id="SSF46689">
    <property type="entry name" value="Homeodomain-like"/>
    <property type="match status" value="1"/>
</dbReference>
<dbReference type="EMBL" id="JAGIOO010000001">
    <property type="protein sequence ID" value="MBP2473084.1"/>
    <property type="molecule type" value="Genomic_DNA"/>
</dbReference>
<dbReference type="InterPro" id="IPR036271">
    <property type="entry name" value="Tet_transcr_reg_TetR-rel_C_sf"/>
</dbReference>
<keyword evidence="2 4" id="KW-0238">DNA-binding</keyword>
<feature type="domain" description="HTH tetR-type" evidence="5">
    <location>
        <begin position="8"/>
        <end position="68"/>
    </location>
</feature>
<evidence type="ECO:0000256" key="1">
    <source>
        <dbReference type="ARBA" id="ARBA00023015"/>
    </source>
</evidence>
<keyword evidence="7" id="KW-1185">Reference proteome</keyword>
<sequence>MPAGRPREFDVEQGLDAAMRVFWRQGYEGTAISDLTEALGINRPSLYAAYGNKAELFQRALAHYATRYAPHTETSLAEPSARGVVEGFWRGAVAATTNESCPQGCFAVQTALVAGPETEQVRDVLAGYRKLGEETLRARLARAQAEGDLPASVDPAVLARYVVAVGQGMSVHAAGGASRAELDEVVDLALAAWDSLTASSGTR</sequence>
<proteinExistence type="predicted"/>
<dbReference type="Gene3D" id="1.10.10.60">
    <property type="entry name" value="Homeodomain-like"/>
    <property type="match status" value="1"/>
</dbReference>
<dbReference type="PROSITE" id="PS50977">
    <property type="entry name" value="HTH_TETR_2"/>
    <property type="match status" value="1"/>
</dbReference>
<keyword evidence="1" id="KW-0805">Transcription regulation</keyword>
<dbReference type="Pfam" id="PF00440">
    <property type="entry name" value="TetR_N"/>
    <property type="match status" value="1"/>
</dbReference>
<keyword evidence="3" id="KW-0804">Transcription</keyword>
<feature type="DNA-binding region" description="H-T-H motif" evidence="4">
    <location>
        <begin position="31"/>
        <end position="50"/>
    </location>
</feature>
<accession>A0ABS5A916</accession>
<protein>
    <submittedName>
        <fullName evidence="6">AcrR family transcriptional regulator</fullName>
    </submittedName>
</protein>
<dbReference type="PANTHER" id="PTHR47506:SF1">
    <property type="entry name" value="HTH-TYPE TRANSCRIPTIONAL REGULATOR YJDC"/>
    <property type="match status" value="1"/>
</dbReference>
<evidence type="ECO:0000256" key="3">
    <source>
        <dbReference type="ARBA" id="ARBA00023163"/>
    </source>
</evidence>
<comment type="caution">
    <text evidence="6">The sequence shown here is derived from an EMBL/GenBank/DDBJ whole genome shotgun (WGS) entry which is preliminary data.</text>
</comment>
<dbReference type="InterPro" id="IPR001647">
    <property type="entry name" value="HTH_TetR"/>
</dbReference>
<reference evidence="6 7" key="1">
    <citation type="submission" date="2021-03" db="EMBL/GenBank/DDBJ databases">
        <title>Sequencing the genomes of 1000 actinobacteria strains.</title>
        <authorList>
            <person name="Klenk H.-P."/>
        </authorList>
    </citation>
    <scope>NUCLEOTIDE SEQUENCE [LARGE SCALE GENOMIC DNA]</scope>
    <source>
        <strain evidence="6 7">DSM 44580</strain>
    </source>
</reference>
<organism evidence="6 7">
    <name type="scientific">Crossiella equi</name>
    <dbReference type="NCBI Taxonomy" id="130796"/>
    <lineage>
        <taxon>Bacteria</taxon>
        <taxon>Bacillati</taxon>
        <taxon>Actinomycetota</taxon>
        <taxon>Actinomycetes</taxon>
        <taxon>Pseudonocardiales</taxon>
        <taxon>Pseudonocardiaceae</taxon>
        <taxon>Crossiella</taxon>
    </lineage>
</organism>
<dbReference type="Pfam" id="PF16925">
    <property type="entry name" value="TetR_C_13"/>
    <property type="match status" value="1"/>
</dbReference>
<dbReference type="Proteomes" id="UP001519363">
    <property type="component" value="Unassembled WGS sequence"/>
</dbReference>
<evidence type="ECO:0000313" key="6">
    <source>
        <dbReference type="EMBL" id="MBP2473084.1"/>
    </source>
</evidence>
<dbReference type="Gene3D" id="1.10.357.10">
    <property type="entry name" value="Tetracycline Repressor, domain 2"/>
    <property type="match status" value="1"/>
</dbReference>
<evidence type="ECO:0000259" key="5">
    <source>
        <dbReference type="PROSITE" id="PS50977"/>
    </source>
</evidence>
<dbReference type="SUPFAM" id="SSF48498">
    <property type="entry name" value="Tetracyclin repressor-like, C-terminal domain"/>
    <property type="match status" value="1"/>
</dbReference>